<feature type="compositionally biased region" description="Low complexity" evidence="1">
    <location>
        <begin position="7"/>
        <end position="21"/>
    </location>
</feature>
<dbReference type="OrthoDB" id="3265692at2759"/>
<proteinExistence type="predicted"/>
<organism evidence="2 3">
    <name type="scientific">Macrolepiota fuliginosa MF-IS2</name>
    <dbReference type="NCBI Taxonomy" id="1400762"/>
    <lineage>
        <taxon>Eukaryota</taxon>
        <taxon>Fungi</taxon>
        <taxon>Dikarya</taxon>
        <taxon>Basidiomycota</taxon>
        <taxon>Agaricomycotina</taxon>
        <taxon>Agaricomycetes</taxon>
        <taxon>Agaricomycetidae</taxon>
        <taxon>Agaricales</taxon>
        <taxon>Agaricineae</taxon>
        <taxon>Agaricaceae</taxon>
        <taxon>Macrolepiota</taxon>
    </lineage>
</organism>
<accession>A0A9P6C9R9</accession>
<feature type="compositionally biased region" description="Basic residues" evidence="1">
    <location>
        <begin position="30"/>
        <end position="42"/>
    </location>
</feature>
<dbReference type="AlphaFoldDB" id="A0A9P6C9R9"/>
<name>A0A9P6C9R9_9AGAR</name>
<feature type="region of interest" description="Disordered" evidence="1">
    <location>
        <begin position="206"/>
        <end position="236"/>
    </location>
</feature>
<gene>
    <name evidence="2" type="ORF">P691DRAFT_754760</name>
</gene>
<protein>
    <submittedName>
        <fullName evidence="2">Uncharacterized protein</fullName>
    </submittedName>
</protein>
<feature type="compositionally biased region" description="Low complexity" evidence="1">
    <location>
        <begin position="97"/>
        <end position="117"/>
    </location>
</feature>
<feature type="region of interest" description="Disordered" evidence="1">
    <location>
        <begin position="1"/>
        <end position="117"/>
    </location>
</feature>
<dbReference type="Proteomes" id="UP000807342">
    <property type="component" value="Unassembled WGS sequence"/>
</dbReference>
<evidence type="ECO:0000256" key="1">
    <source>
        <dbReference type="SAM" id="MobiDB-lite"/>
    </source>
</evidence>
<keyword evidence="3" id="KW-1185">Reference proteome</keyword>
<evidence type="ECO:0000313" key="2">
    <source>
        <dbReference type="EMBL" id="KAF9454270.1"/>
    </source>
</evidence>
<evidence type="ECO:0000313" key="3">
    <source>
        <dbReference type="Proteomes" id="UP000807342"/>
    </source>
</evidence>
<dbReference type="EMBL" id="MU151055">
    <property type="protein sequence ID" value="KAF9454270.1"/>
    <property type="molecule type" value="Genomic_DNA"/>
</dbReference>
<reference evidence="2" key="1">
    <citation type="submission" date="2020-11" db="EMBL/GenBank/DDBJ databases">
        <authorList>
            <consortium name="DOE Joint Genome Institute"/>
            <person name="Ahrendt S."/>
            <person name="Riley R."/>
            <person name="Andreopoulos W."/>
            <person name="Labutti K."/>
            <person name="Pangilinan J."/>
            <person name="Ruiz-Duenas F.J."/>
            <person name="Barrasa J.M."/>
            <person name="Sanchez-Garcia M."/>
            <person name="Camarero S."/>
            <person name="Miyauchi S."/>
            <person name="Serrano A."/>
            <person name="Linde D."/>
            <person name="Babiker R."/>
            <person name="Drula E."/>
            <person name="Ayuso-Fernandez I."/>
            <person name="Pacheco R."/>
            <person name="Padilla G."/>
            <person name="Ferreira P."/>
            <person name="Barriuso J."/>
            <person name="Kellner H."/>
            <person name="Castanera R."/>
            <person name="Alfaro M."/>
            <person name="Ramirez L."/>
            <person name="Pisabarro A.G."/>
            <person name="Kuo A."/>
            <person name="Tritt A."/>
            <person name="Lipzen A."/>
            <person name="He G."/>
            <person name="Yan M."/>
            <person name="Ng V."/>
            <person name="Cullen D."/>
            <person name="Martin F."/>
            <person name="Rosso M.-N."/>
            <person name="Henrissat B."/>
            <person name="Hibbett D."/>
            <person name="Martinez A.T."/>
            <person name="Grigoriev I.V."/>
        </authorList>
    </citation>
    <scope>NUCLEOTIDE SEQUENCE</scope>
    <source>
        <strain evidence="2">MF-IS2</strain>
    </source>
</reference>
<comment type="caution">
    <text evidence="2">The sequence shown here is derived from an EMBL/GenBank/DDBJ whole genome shotgun (WGS) entry which is preliminary data.</text>
</comment>
<sequence length="236" mass="25026">MARVVNSQDMPDQQPQPSAASRMLVSVTRSMRHGRSHSHSHSHSQSQSTNMYSTPEESQPRHSASFREPAASARPTIEQIAMGLHVSRTPHLRSRPPSHSASASPRQSSPLRSSLKKQSFASSDSALVPAAASASTSTVTSASIHMVSGTGTGLRMTASSVSPRLHHGGTATNALAAIKLRVAKLLPGERKRGESSPTLVIATASGAETTARRKSAARKAVRFESLAPDTVDQQRQ</sequence>